<dbReference type="PANTHER" id="PTHR35342">
    <property type="entry name" value="TRICARBOXYLIC TRANSPORT PROTEIN"/>
    <property type="match status" value="1"/>
</dbReference>
<organism evidence="3 4">
    <name type="scientific">Aquamicrobium zhengzhouense</name>
    <dbReference type="NCBI Taxonomy" id="2781738"/>
    <lineage>
        <taxon>Bacteria</taxon>
        <taxon>Pseudomonadati</taxon>
        <taxon>Pseudomonadota</taxon>
        <taxon>Alphaproteobacteria</taxon>
        <taxon>Hyphomicrobiales</taxon>
        <taxon>Phyllobacteriaceae</taxon>
        <taxon>Aquamicrobium</taxon>
    </lineage>
</organism>
<proteinExistence type="predicted"/>
<reference evidence="3 4" key="1">
    <citation type="submission" date="2020-10" db="EMBL/GenBank/DDBJ databases">
        <title>Aquamicrobium zhengzhouensis sp. nov., a exopolysaccharide producing bacterium isolated from farmland soil.</title>
        <authorList>
            <person name="Wang X."/>
        </authorList>
    </citation>
    <scope>NUCLEOTIDE SEQUENCE [LARGE SCALE GENOMIC DNA]</scope>
    <source>
        <strain evidence="4">cd-1</strain>
    </source>
</reference>
<evidence type="ECO:0000256" key="1">
    <source>
        <dbReference type="SAM" id="Phobius"/>
    </source>
</evidence>
<evidence type="ECO:0000313" key="3">
    <source>
        <dbReference type="EMBL" id="MBI1619589.1"/>
    </source>
</evidence>
<dbReference type="Pfam" id="PF01970">
    <property type="entry name" value="TctA"/>
    <property type="match status" value="1"/>
</dbReference>
<dbReference type="Proteomes" id="UP000601789">
    <property type="component" value="Unassembled WGS sequence"/>
</dbReference>
<keyword evidence="1" id="KW-0812">Transmembrane</keyword>
<feature type="transmembrane region" description="Helical" evidence="1">
    <location>
        <begin position="591"/>
        <end position="623"/>
    </location>
</feature>
<sequence length="668" mass="70193">MFAELVAGLGLILQWPSVFYLLAGVVFGLFLGIIPGLGGITGMIVLLPFTFGMEPAAALAMLLGILAVGQTSDTIASVMLGIPGSVAAQATILDGHPMAKKGLAQTALGAAFTVSAAGGVVGALVMAASLPILIWLVLAFGSPEFFVLALVGLFMVGAVSGNAISKGVAAAAVGLLLSQVGYPVTSSTPRYWFGYDFLLDGLPLVPVVIGLFGIPEMMALAGRGTSIANVDGNVGKAEGDSIMAGVREAIKHRWIALRCSMLGTYIGILPGLGASVVDWLAYGHVVQSSKDKENFGKGDIRGVIAPESANNAVLGGSLIPTISFGIPGSGAMAIFLGALTIHGFVPGRDMLTTHLDITFSMIWAIIIANILGAIAMMAWSKQVTKAAYIDGHLIVPAVITFLIMGAWLVSPAMSTLLIFLAAGVVGYLMKLAGWPRPPLLLGFVLGPVMEEALTITAQSSTFMNVITRPTIIGLVLVLVVVAYVAIRSVLKNENTTEIEASSKSVAAIYISVALALCAAGMFGYGFVAARNWTFLSSLFPMVICGVGVPLALAVLWKDRKLYAVQSAELTARSLNIGHAIAELFSEQKKEILALLTFAAAIAFIPVLGQVAAIIAFTALYLVFWGRYRFVAVTLYTGAIAVLMYFLYHRMLHTPFEPSSFIDWSWLKL</sequence>
<evidence type="ECO:0000259" key="2">
    <source>
        <dbReference type="Pfam" id="PF01970"/>
    </source>
</evidence>
<keyword evidence="4" id="KW-1185">Reference proteome</keyword>
<keyword evidence="1" id="KW-0472">Membrane</keyword>
<keyword evidence="1" id="KW-1133">Transmembrane helix</keyword>
<feature type="transmembrane region" description="Helical" evidence="1">
    <location>
        <begin position="391"/>
        <end position="409"/>
    </location>
</feature>
<gene>
    <name evidence="3" type="ORF">IOD40_02760</name>
</gene>
<feature type="transmembrane region" description="Helical" evidence="1">
    <location>
        <begin position="191"/>
        <end position="214"/>
    </location>
</feature>
<comment type="caution">
    <text evidence="3">The sequence shown here is derived from an EMBL/GenBank/DDBJ whole genome shotgun (WGS) entry which is preliminary data.</text>
</comment>
<feature type="transmembrane region" description="Helical" evidence="1">
    <location>
        <begin position="466"/>
        <end position="486"/>
    </location>
</feature>
<protein>
    <submittedName>
        <fullName evidence="3">Tripartite tricarboxylate transporter permease</fullName>
    </submittedName>
</protein>
<evidence type="ECO:0000313" key="4">
    <source>
        <dbReference type="Proteomes" id="UP000601789"/>
    </source>
</evidence>
<feature type="transmembrane region" description="Helical" evidence="1">
    <location>
        <begin position="506"/>
        <end position="526"/>
    </location>
</feature>
<feature type="transmembrane region" description="Helical" evidence="1">
    <location>
        <begin position="532"/>
        <end position="556"/>
    </location>
</feature>
<dbReference type="RefSeq" id="WP_198474021.1">
    <property type="nucleotide sequence ID" value="NZ_JADGMQ010000001.1"/>
</dbReference>
<feature type="transmembrane region" description="Helical" evidence="1">
    <location>
        <begin position="12"/>
        <end position="34"/>
    </location>
</feature>
<feature type="transmembrane region" description="Helical" evidence="1">
    <location>
        <begin position="132"/>
        <end position="156"/>
    </location>
</feature>
<feature type="transmembrane region" description="Helical" evidence="1">
    <location>
        <begin position="107"/>
        <end position="126"/>
    </location>
</feature>
<dbReference type="InterPro" id="IPR002823">
    <property type="entry name" value="DUF112_TM"/>
</dbReference>
<feature type="domain" description="DUF112" evidence="2">
    <location>
        <begin position="19"/>
        <end position="441"/>
    </location>
</feature>
<name>A0ABS0S8H0_9HYPH</name>
<feature type="transmembrane region" description="Helical" evidence="1">
    <location>
        <begin position="262"/>
        <end position="282"/>
    </location>
</feature>
<dbReference type="PANTHER" id="PTHR35342:SF5">
    <property type="entry name" value="TRICARBOXYLIC TRANSPORT PROTEIN"/>
    <property type="match status" value="1"/>
</dbReference>
<accession>A0ABS0S8H0</accession>
<dbReference type="EMBL" id="JADGMQ010000001">
    <property type="protein sequence ID" value="MBI1619589.1"/>
    <property type="molecule type" value="Genomic_DNA"/>
</dbReference>
<feature type="transmembrane region" description="Helical" evidence="1">
    <location>
        <begin position="357"/>
        <end position="379"/>
    </location>
</feature>
<feature type="transmembrane region" description="Helical" evidence="1">
    <location>
        <begin position="46"/>
        <end position="68"/>
    </location>
</feature>
<feature type="transmembrane region" description="Helical" evidence="1">
    <location>
        <begin position="629"/>
        <end position="647"/>
    </location>
</feature>
<feature type="transmembrane region" description="Helical" evidence="1">
    <location>
        <begin position="324"/>
        <end position="345"/>
    </location>
</feature>